<dbReference type="PANTHER" id="PTHR24208">
    <property type="entry name" value="LIM/HOMEOBOX PROTEIN LHX"/>
    <property type="match status" value="1"/>
</dbReference>
<evidence type="ECO:0000256" key="4">
    <source>
        <dbReference type="ARBA" id="ARBA00023038"/>
    </source>
</evidence>
<evidence type="ECO:0000256" key="7">
    <source>
        <dbReference type="ARBA" id="ARBA00023242"/>
    </source>
</evidence>
<comment type="caution">
    <text evidence="11">The sequence shown here is derived from an EMBL/GenBank/DDBJ whole genome shotgun (WGS) entry which is preliminary data.</text>
</comment>
<organism evidence="11 12">
    <name type="scientific">Balaenoptera physalus</name>
    <name type="common">Fin whale</name>
    <name type="synonym">Balaena physalus</name>
    <dbReference type="NCBI Taxonomy" id="9770"/>
    <lineage>
        <taxon>Eukaryota</taxon>
        <taxon>Metazoa</taxon>
        <taxon>Chordata</taxon>
        <taxon>Craniata</taxon>
        <taxon>Vertebrata</taxon>
        <taxon>Euteleostomi</taxon>
        <taxon>Mammalia</taxon>
        <taxon>Eutheria</taxon>
        <taxon>Laurasiatheria</taxon>
        <taxon>Artiodactyla</taxon>
        <taxon>Whippomorpha</taxon>
        <taxon>Cetacea</taxon>
        <taxon>Mysticeti</taxon>
        <taxon>Balaenopteridae</taxon>
        <taxon>Balaenoptera</taxon>
    </lineage>
</organism>
<evidence type="ECO:0000256" key="1">
    <source>
        <dbReference type="ARBA" id="ARBA00004123"/>
    </source>
</evidence>
<keyword evidence="12" id="KW-1185">Reference proteome</keyword>
<keyword evidence="6" id="KW-0371">Homeobox</keyword>
<dbReference type="OrthoDB" id="125004at2759"/>
<dbReference type="GO" id="GO:0005634">
    <property type="term" value="C:nucleus"/>
    <property type="evidence" value="ECO:0007669"/>
    <property type="project" value="UniProtKB-SubCell"/>
</dbReference>
<feature type="domain" description="LIM zinc-binding" evidence="10">
    <location>
        <begin position="46"/>
        <end position="107"/>
    </location>
</feature>
<dbReference type="InterPro" id="IPR001781">
    <property type="entry name" value="Znf_LIM"/>
</dbReference>
<evidence type="ECO:0000256" key="6">
    <source>
        <dbReference type="ARBA" id="ARBA00023155"/>
    </source>
</evidence>
<keyword evidence="4 8" id="KW-0440">LIM domain</keyword>
<keyword evidence="5" id="KW-0238">DNA-binding</keyword>
<evidence type="ECO:0000256" key="5">
    <source>
        <dbReference type="ARBA" id="ARBA00023125"/>
    </source>
</evidence>
<feature type="region of interest" description="Disordered" evidence="9">
    <location>
        <begin position="116"/>
        <end position="162"/>
    </location>
</feature>
<dbReference type="GO" id="GO:0046872">
    <property type="term" value="F:metal ion binding"/>
    <property type="evidence" value="ECO:0007669"/>
    <property type="project" value="UniProtKB-KW"/>
</dbReference>
<accession>A0A6A1Q0J3</accession>
<dbReference type="GO" id="GO:0000977">
    <property type="term" value="F:RNA polymerase II transcription regulatory region sequence-specific DNA binding"/>
    <property type="evidence" value="ECO:0007669"/>
    <property type="project" value="TreeGrafter"/>
</dbReference>
<sequence>MAQSDAEALAGPLDKDEGRASPCTPSTPSVCSPPSAASSVPSAGKNICSSCGLEILDRYLLKVNNLIWHVRCLECSVCRTSLRQQNSCYIKNKEIFCKMDYFRLPLEEMGTRGQPLLSPSGNGLTLEGAVPSEQDSQPKPAKRARTSFTAEQLQANPAQGRRHQGCLDLLPLAA</sequence>
<evidence type="ECO:0000256" key="8">
    <source>
        <dbReference type="PROSITE-ProRule" id="PRU00125"/>
    </source>
</evidence>
<dbReference type="SMART" id="SM00132">
    <property type="entry name" value="LIM"/>
    <property type="match status" value="1"/>
</dbReference>
<name>A0A6A1Q0J3_BALPH</name>
<comment type="subcellular location">
    <subcellularLocation>
        <location evidence="1">Nucleus</location>
    </subcellularLocation>
</comment>
<keyword evidence="3 8" id="KW-0862">Zinc</keyword>
<dbReference type="PROSITE" id="PS00478">
    <property type="entry name" value="LIM_DOMAIN_1"/>
    <property type="match status" value="1"/>
</dbReference>
<evidence type="ECO:0000256" key="3">
    <source>
        <dbReference type="ARBA" id="ARBA00022833"/>
    </source>
</evidence>
<dbReference type="FunFam" id="2.10.110.10:FF:000031">
    <property type="entry name" value="LIM homeobox 6, isoform CRA_b"/>
    <property type="match status" value="1"/>
</dbReference>
<protein>
    <recommendedName>
        <fullName evidence="10">LIM zinc-binding domain-containing protein</fullName>
    </recommendedName>
</protein>
<dbReference type="EMBL" id="SGJD01001282">
    <property type="protein sequence ID" value="KAB0400965.1"/>
    <property type="molecule type" value="Genomic_DNA"/>
</dbReference>
<dbReference type="GO" id="GO:0000981">
    <property type="term" value="F:DNA-binding transcription factor activity, RNA polymerase II-specific"/>
    <property type="evidence" value="ECO:0007669"/>
    <property type="project" value="TreeGrafter"/>
</dbReference>
<dbReference type="PROSITE" id="PS50023">
    <property type="entry name" value="LIM_DOMAIN_2"/>
    <property type="match status" value="1"/>
</dbReference>
<feature type="region of interest" description="Disordered" evidence="9">
    <location>
        <begin position="1"/>
        <end position="43"/>
    </location>
</feature>
<keyword evidence="7" id="KW-0539">Nucleus</keyword>
<evidence type="ECO:0000256" key="9">
    <source>
        <dbReference type="SAM" id="MobiDB-lite"/>
    </source>
</evidence>
<feature type="compositionally biased region" description="Low complexity" evidence="9">
    <location>
        <begin position="20"/>
        <end position="43"/>
    </location>
</feature>
<gene>
    <name evidence="11" type="ORF">E2I00_015451</name>
</gene>
<dbReference type="InterPro" id="IPR050453">
    <property type="entry name" value="LIM_Homeobox_TF"/>
</dbReference>
<dbReference type="CDD" id="cd09380">
    <property type="entry name" value="LIM1_Lhx6"/>
    <property type="match status" value="1"/>
</dbReference>
<dbReference type="GO" id="GO:0021884">
    <property type="term" value="P:forebrain neuron development"/>
    <property type="evidence" value="ECO:0007669"/>
    <property type="project" value="TreeGrafter"/>
</dbReference>
<evidence type="ECO:0000313" key="12">
    <source>
        <dbReference type="Proteomes" id="UP000437017"/>
    </source>
</evidence>
<dbReference type="Pfam" id="PF00412">
    <property type="entry name" value="LIM"/>
    <property type="match status" value="1"/>
</dbReference>
<proteinExistence type="predicted"/>
<evidence type="ECO:0000256" key="2">
    <source>
        <dbReference type="ARBA" id="ARBA00022723"/>
    </source>
</evidence>
<dbReference type="AlphaFoldDB" id="A0A6A1Q0J3"/>
<dbReference type="SUPFAM" id="SSF57716">
    <property type="entry name" value="Glucocorticoid receptor-like (DNA-binding domain)"/>
    <property type="match status" value="2"/>
</dbReference>
<dbReference type="PANTHER" id="PTHR24208:SF121">
    <property type="entry name" value="LIM_HOMEOBOX PROTEIN LHX6"/>
    <property type="match status" value="1"/>
</dbReference>
<keyword evidence="2 8" id="KW-0479">Metal-binding</keyword>
<dbReference type="Proteomes" id="UP000437017">
    <property type="component" value="Unassembled WGS sequence"/>
</dbReference>
<evidence type="ECO:0000259" key="10">
    <source>
        <dbReference type="PROSITE" id="PS50023"/>
    </source>
</evidence>
<reference evidence="11 12" key="1">
    <citation type="journal article" date="2019" name="PLoS ONE">
        <title>Genomic analyses reveal an absence of contemporary introgressive admixture between fin whales and blue whales, despite known hybrids.</title>
        <authorList>
            <person name="Westbury M.V."/>
            <person name="Petersen B."/>
            <person name="Lorenzen E.D."/>
        </authorList>
    </citation>
    <scope>NUCLEOTIDE SEQUENCE [LARGE SCALE GENOMIC DNA]</scope>
    <source>
        <strain evidence="11">FinWhale-01</strain>
    </source>
</reference>
<dbReference type="Gene3D" id="2.10.110.10">
    <property type="entry name" value="Cysteine Rich Protein"/>
    <property type="match status" value="1"/>
</dbReference>
<feature type="compositionally biased region" description="Polar residues" evidence="9">
    <location>
        <begin position="146"/>
        <end position="157"/>
    </location>
</feature>
<evidence type="ECO:0000313" key="11">
    <source>
        <dbReference type="EMBL" id="KAB0400965.1"/>
    </source>
</evidence>